<dbReference type="GO" id="GO:0006281">
    <property type="term" value="P:DNA repair"/>
    <property type="evidence" value="ECO:0007669"/>
    <property type="project" value="UniProtKB-UniRule"/>
</dbReference>
<comment type="similarity">
    <text evidence="2 15">Belongs to the XPG/RAD2 endonuclease family. EXO1 subfamily.</text>
</comment>
<keyword evidence="9 15" id="KW-0460">Magnesium</keyword>
<evidence type="ECO:0000256" key="3">
    <source>
        <dbReference type="ARBA" id="ARBA00022553"/>
    </source>
</evidence>
<dbReference type="InterPro" id="IPR006084">
    <property type="entry name" value="XPG/Rad2"/>
</dbReference>
<keyword evidence="7 15" id="KW-0378">Hydrolase</keyword>
<dbReference type="AlphaFoldDB" id="A0A8T1VY08"/>
<evidence type="ECO:0000256" key="15">
    <source>
        <dbReference type="RuleBase" id="RU910737"/>
    </source>
</evidence>
<dbReference type="InterPro" id="IPR037315">
    <property type="entry name" value="EXO1_H3TH"/>
</dbReference>
<keyword evidence="6 15" id="KW-0227">DNA damage</keyword>
<evidence type="ECO:0000313" key="19">
    <source>
        <dbReference type="Proteomes" id="UP000693981"/>
    </source>
</evidence>
<dbReference type="Proteomes" id="UP000693981">
    <property type="component" value="Unassembled WGS sequence"/>
</dbReference>
<reference evidence="18" key="1">
    <citation type="submission" date="2021-02" db="EMBL/GenBank/DDBJ databases">
        <authorList>
            <person name="Palmer J.M."/>
        </authorList>
    </citation>
    <scope>NUCLEOTIDE SEQUENCE</scope>
    <source>
        <strain evidence="18">SCRP23</strain>
    </source>
</reference>
<evidence type="ECO:0000256" key="12">
    <source>
        <dbReference type="ARBA" id="ARBA00023128"/>
    </source>
</evidence>
<dbReference type="GO" id="GO:0046872">
    <property type="term" value="F:metal ion binding"/>
    <property type="evidence" value="ECO:0007669"/>
    <property type="project" value="UniProtKB-UniRule"/>
</dbReference>
<dbReference type="Pfam" id="PF00867">
    <property type="entry name" value="XPG_I"/>
    <property type="match status" value="1"/>
</dbReference>
<gene>
    <name evidence="18" type="primary">EXO1_2</name>
    <name evidence="18" type="ORF">PHYBOEH_008751</name>
</gene>
<dbReference type="FunFam" id="3.40.50.1010:FF:000002">
    <property type="entry name" value="Exonuclease 1, putative"/>
    <property type="match status" value="1"/>
</dbReference>
<keyword evidence="5 15" id="KW-0479">Metal-binding</keyword>
<protein>
    <recommendedName>
        <fullName evidence="15">Exonuclease 1</fullName>
        <ecNumber evidence="15">3.1.-.-</ecNumber>
    </recommendedName>
</protein>
<keyword evidence="8 15" id="KW-0269">Exonuclease</keyword>
<dbReference type="Pfam" id="PF00752">
    <property type="entry name" value="XPG_N"/>
    <property type="match status" value="1"/>
</dbReference>
<dbReference type="InterPro" id="IPR006085">
    <property type="entry name" value="XPG_DNA_repair_N"/>
</dbReference>
<organism evidence="18 19">
    <name type="scientific">Phytophthora boehmeriae</name>
    <dbReference type="NCBI Taxonomy" id="109152"/>
    <lineage>
        <taxon>Eukaryota</taxon>
        <taxon>Sar</taxon>
        <taxon>Stramenopiles</taxon>
        <taxon>Oomycota</taxon>
        <taxon>Peronosporomycetes</taxon>
        <taxon>Peronosporales</taxon>
        <taxon>Peronosporaceae</taxon>
        <taxon>Phytophthora</taxon>
    </lineage>
</organism>
<feature type="domain" description="XPG N-terminal" evidence="17">
    <location>
        <begin position="1"/>
        <end position="99"/>
    </location>
</feature>
<comment type="function">
    <text evidence="15">5'-&gt;3' double-stranded DNA exonuclease which may also possess a cryptic 3'-&gt;5' double-stranded DNA exonuclease activity. Functions in DNA mismatch repair.</text>
</comment>
<dbReference type="GO" id="GO:0035312">
    <property type="term" value="F:5'-3' DNA exonuclease activity"/>
    <property type="evidence" value="ECO:0007669"/>
    <property type="project" value="UniProtKB-UniRule"/>
</dbReference>
<evidence type="ECO:0000256" key="1">
    <source>
        <dbReference type="ARBA" id="ARBA00004123"/>
    </source>
</evidence>
<evidence type="ECO:0000256" key="6">
    <source>
        <dbReference type="ARBA" id="ARBA00022763"/>
    </source>
</evidence>
<dbReference type="PROSITE" id="PS00841">
    <property type="entry name" value="XPG_1"/>
    <property type="match status" value="1"/>
</dbReference>
<comment type="caution">
    <text evidence="18">The sequence shown here is derived from an EMBL/GenBank/DDBJ whole genome shotgun (WGS) entry which is preliminary data.</text>
</comment>
<dbReference type="CDD" id="cd09908">
    <property type="entry name" value="H3TH_EXO1"/>
    <property type="match status" value="1"/>
</dbReference>
<dbReference type="OrthoDB" id="26491at2759"/>
<evidence type="ECO:0000256" key="7">
    <source>
        <dbReference type="ARBA" id="ARBA00022801"/>
    </source>
</evidence>
<dbReference type="GO" id="GO:0003677">
    <property type="term" value="F:DNA binding"/>
    <property type="evidence" value="ECO:0007669"/>
    <property type="project" value="UniProtKB-UniRule"/>
</dbReference>
<keyword evidence="14 15" id="KW-0539">Nucleus</keyword>
<dbReference type="InterPro" id="IPR044752">
    <property type="entry name" value="PIN-like_EXO1"/>
</dbReference>
<comment type="cofactor">
    <cofactor evidence="15">
        <name>Mg(2+)</name>
        <dbReference type="ChEBI" id="CHEBI:18420"/>
    </cofactor>
    <text evidence="15">Binds 2 magnesium ions per subunit. They probably participate in the reaction catalyzed by the enzyme. May bind an additional third magnesium ion after substrate binding.</text>
</comment>
<evidence type="ECO:0000256" key="8">
    <source>
        <dbReference type="ARBA" id="ARBA00022839"/>
    </source>
</evidence>
<evidence type="ECO:0000313" key="18">
    <source>
        <dbReference type="EMBL" id="KAG7386247.1"/>
    </source>
</evidence>
<dbReference type="CDD" id="cd09857">
    <property type="entry name" value="PIN_EXO1"/>
    <property type="match status" value="1"/>
</dbReference>
<dbReference type="SMART" id="SM00484">
    <property type="entry name" value="XPGI"/>
    <property type="match status" value="1"/>
</dbReference>
<dbReference type="PANTHER" id="PTHR11081">
    <property type="entry name" value="FLAP ENDONUCLEASE FAMILY MEMBER"/>
    <property type="match status" value="1"/>
</dbReference>
<evidence type="ECO:0000256" key="11">
    <source>
        <dbReference type="ARBA" id="ARBA00023125"/>
    </source>
</evidence>
<dbReference type="SMART" id="SM00485">
    <property type="entry name" value="XPGN"/>
    <property type="match status" value="1"/>
</dbReference>
<dbReference type="EC" id="3.1.-.-" evidence="15"/>
<dbReference type="FunFam" id="1.10.150.20:FF:000011">
    <property type="entry name" value="exonuclease 1"/>
    <property type="match status" value="1"/>
</dbReference>
<keyword evidence="12" id="KW-0496">Mitochondrion</keyword>
<dbReference type="GO" id="GO:0017108">
    <property type="term" value="F:5'-flap endonuclease activity"/>
    <property type="evidence" value="ECO:0007669"/>
    <property type="project" value="TreeGrafter"/>
</dbReference>
<dbReference type="InterPro" id="IPR019974">
    <property type="entry name" value="XPG_CS"/>
</dbReference>
<sequence>MGVQGLLPVLKSVTDQVHVSKYAGKTVGVDASGWLYKGAYSCPIDLVLGRPTDAYLNFSIQQLKLLKEHNITPILVFDGAPLPAKAQENAKRAGSRTNWKQKALEMLQQEQQDRDSRALFSACCRAVAVTNEMVMKLIAALRRMNVTFYVAPYEADAQLAFLSRQKIVDVVISDDSDCVPYGVKAVMFKFSQDGWGSELKRRSLGANEELSFVGWTEEMFIQLCVLAGCDYCPSIAGVGVITAYKLVSQHKTPVKGQKAVPDNYEEQFYSAILTYRHQLVFDPRDEVRH</sequence>
<dbReference type="GO" id="GO:0005634">
    <property type="term" value="C:nucleus"/>
    <property type="evidence" value="ECO:0007669"/>
    <property type="project" value="UniProtKB-SubCell"/>
</dbReference>
<name>A0A8T1VY08_9STRA</name>
<evidence type="ECO:0000259" key="17">
    <source>
        <dbReference type="SMART" id="SM00485"/>
    </source>
</evidence>
<evidence type="ECO:0000256" key="10">
    <source>
        <dbReference type="ARBA" id="ARBA00022881"/>
    </source>
</evidence>
<dbReference type="EMBL" id="JAGDFL010000520">
    <property type="protein sequence ID" value="KAG7386247.1"/>
    <property type="molecule type" value="Genomic_DNA"/>
</dbReference>
<keyword evidence="15" id="KW-0228">DNA excision</keyword>
<dbReference type="InterPro" id="IPR006086">
    <property type="entry name" value="XPG-I_dom"/>
</dbReference>
<feature type="domain" description="XPG-I" evidence="16">
    <location>
        <begin position="142"/>
        <end position="212"/>
    </location>
</feature>
<evidence type="ECO:0000256" key="9">
    <source>
        <dbReference type="ARBA" id="ARBA00022842"/>
    </source>
</evidence>
<keyword evidence="19" id="KW-1185">Reference proteome</keyword>
<evidence type="ECO:0000256" key="4">
    <source>
        <dbReference type="ARBA" id="ARBA00022722"/>
    </source>
</evidence>
<dbReference type="SMART" id="SM00279">
    <property type="entry name" value="HhH2"/>
    <property type="match status" value="1"/>
</dbReference>
<evidence type="ECO:0000256" key="13">
    <source>
        <dbReference type="ARBA" id="ARBA00023204"/>
    </source>
</evidence>
<evidence type="ECO:0000259" key="16">
    <source>
        <dbReference type="SMART" id="SM00484"/>
    </source>
</evidence>
<dbReference type="PANTHER" id="PTHR11081:SF8">
    <property type="entry name" value="EXONUCLEASE 1"/>
    <property type="match status" value="1"/>
</dbReference>
<keyword evidence="4 15" id="KW-0540">Nuclease</keyword>
<keyword evidence="11 15" id="KW-0238">DNA-binding</keyword>
<keyword evidence="13 15" id="KW-0234">DNA repair</keyword>
<evidence type="ECO:0000256" key="2">
    <source>
        <dbReference type="ARBA" id="ARBA00010563"/>
    </source>
</evidence>
<evidence type="ECO:0000256" key="5">
    <source>
        <dbReference type="ARBA" id="ARBA00022723"/>
    </source>
</evidence>
<proteinExistence type="inferred from homology"/>
<accession>A0A8T1VY08</accession>
<keyword evidence="10 15" id="KW-0267">Excision nuclease</keyword>
<dbReference type="InterPro" id="IPR008918">
    <property type="entry name" value="HhH2"/>
</dbReference>
<evidence type="ECO:0000256" key="14">
    <source>
        <dbReference type="ARBA" id="ARBA00023242"/>
    </source>
</evidence>
<comment type="subcellular location">
    <subcellularLocation>
        <location evidence="1 15">Nucleus</location>
    </subcellularLocation>
</comment>
<keyword evidence="3" id="KW-0597">Phosphoprotein</keyword>